<dbReference type="Proteomes" id="UP000515680">
    <property type="component" value="Chromosome"/>
</dbReference>
<feature type="region of interest" description="Disordered" evidence="1">
    <location>
        <begin position="114"/>
        <end position="133"/>
    </location>
</feature>
<dbReference type="EMBL" id="AP022227">
    <property type="protein sequence ID" value="BBT38704.1"/>
    <property type="molecule type" value="Genomic_DNA"/>
</dbReference>
<evidence type="ECO:0000313" key="3">
    <source>
        <dbReference type="Proteomes" id="UP000515680"/>
    </source>
</evidence>
<dbReference type="InterPro" id="IPR045964">
    <property type="entry name" value="DUF6384"/>
</dbReference>
<dbReference type="AlphaFoldDB" id="A0A6S5TPS9"/>
<dbReference type="RefSeq" id="WP_070574751.1">
    <property type="nucleotide sequence ID" value="NZ_AP022227.1"/>
</dbReference>
<feature type="compositionally biased region" description="Low complexity" evidence="1">
    <location>
        <begin position="114"/>
        <end position="131"/>
    </location>
</feature>
<organism evidence="2 3">
    <name type="scientific">Pseudomonas putida</name>
    <name type="common">Arthrobacter siderocapsulatus</name>
    <dbReference type="NCBI Taxonomy" id="303"/>
    <lineage>
        <taxon>Bacteria</taxon>
        <taxon>Pseudomonadati</taxon>
        <taxon>Pseudomonadota</taxon>
        <taxon>Gammaproteobacteria</taxon>
        <taxon>Pseudomonadales</taxon>
        <taxon>Pseudomonadaceae</taxon>
        <taxon>Pseudomonas</taxon>
    </lineage>
</organism>
<reference evidence="2 3" key="1">
    <citation type="submission" date="2019-12" db="EMBL/GenBank/DDBJ databases">
        <title>complete genome sequences of Pseudomonas putida str. WP8-W18-CRE-01 isolated from wastewater treatment plant effluent.</title>
        <authorList>
            <person name="Sekizuka T."/>
            <person name="Itokawa K."/>
            <person name="Yatsu K."/>
            <person name="Inamine Y."/>
            <person name="Kuroda M."/>
        </authorList>
    </citation>
    <scope>NUCLEOTIDE SEQUENCE [LARGE SCALE GENOMIC DNA]</scope>
    <source>
        <strain evidence="2 3">WP8-W18-CRE-01</strain>
    </source>
</reference>
<gene>
    <name evidence="2" type="ORF">WP8W18C01_10450</name>
</gene>
<protein>
    <submittedName>
        <fullName evidence="2">Uncharacterized protein</fullName>
    </submittedName>
</protein>
<proteinExistence type="predicted"/>
<name>A0A6S5TPS9_PSEPU</name>
<evidence type="ECO:0000256" key="1">
    <source>
        <dbReference type="SAM" id="MobiDB-lite"/>
    </source>
</evidence>
<dbReference type="Pfam" id="PF19911">
    <property type="entry name" value="DUF6384"/>
    <property type="match status" value="1"/>
</dbReference>
<evidence type="ECO:0000313" key="2">
    <source>
        <dbReference type="EMBL" id="BBT38704.1"/>
    </source>
</evidence>
<sequence length="342" mass="37870">MSNGTFSEQMGAMALVDELRLQQRQMQEHLDLPRRREEVAERIRGYYQRQGIACDDALIEQGVREFFARRLVFEAPALSWPRRLLAGLLLRRALTAWLLVGVALLGGTLLATKQHQSPAPSQPSKSSVASAGNGLAVPAPQWSSKAEQAAYQARLEQYTQLMARIDAMPLSSDMRARLMPYALSTGPLVANHQPAASSQALRELQLFTDFVESKLQLVIPDGTGEVSGYERCLMGDTCQRGSKDGKAWFLVFQGHDPQGRVVTMPVLGSNGLTTFTDTVGVQVSRAQYLRSRKSKRATGHIDKPIFGKKDAYSLDRGFDARIIPGGRYDNPSEDPQYITARF</sequence>
<accession>A0A6S5TPS9</accession>